<dbReference type="SUPFAM" id="SSF53448">
    <property type="entry name" value="Nucleotide-diphospho-sugar transferases"/>
    <property type="match status" value="1"/>
</dbReference>
<dbReference type="Pfam" id="PF00535">
    <property type="entry name" value="Glycos_transf_2"/>
    <property type="match status" value="1"/>
</dbReference>
<keyword evidence="2" id="KW-0328">Glycosyltransferase</keyword>
<proteinExistence type="predicted"/>
<accession>A0ABT1ELW3</accession>
<dbReference type="GO" id="GO:0016757">
    <property type="term" value="F:glycosyltransferase activity"/>
    <property type="evidence" value="ECO:0007669"/>
    <property type="project" value="UniProtKB-KW"/>
</dbReference>
<dbReference type="Gene3D" id="3.90.550.10">
    <property type="entry name" value="Spore Coat Polysaccharide Biosynthesis Protein SpsA, Chain A"/>
    <property type="match status" value="1"/>
</dbReference>
<keyword evidence="2" id="KW-0808">Transferase</keyword>
<dbReference type="InterPro" id="IPR001173">
    <property type="entry name" value="Glyco_trans_2-like"/>
</dbReference>
<evidence type="ECO:0000259" key="1">
    <source>
        <dbReference type="Pfam" id="PF00535"/>
    </source>
</evidence>
<dbReference type="EMBL" id="JAMZFV010000040">
    <property type="protein sequence ID" value="MCP1111501.1"/>
    <property type="molecule type" value="Genomic_DNA"/>
</dbReference>
<sequence>MQKALVSIVITTYRRPLQILRRALESAINQTYDNIEVIIVNDFPEDVNMSERIRELTTLYMRNVKYRSMKQNSGACEARNMGIEEAQGEYIAFLDDDDEWFANKIETQLLGFAESRIGLSYTPFYRNDGKIRKLSCDEGKNGNMLEYMLHKNPMALFPLFRIEKIREIGGFDTNLKSSQDHDLILRLAEVCDFAYIDVATANYNVSEESISTNIKNKIDGFNYFMKKHNNLYKVYPNAYYYQMIKMCNNMLTAGYKSEGFFYWRAAIKVKPINIRNILEPTKGVIKRLQRRRPFH</sequence>
<dbReference type="PANTHER" id="PTHR22916">
    <property type="entry name" value="GLYCOSYLTRANSFERASE"/>
    <property type="match status" value="1"/>
</dbReference>
<dbReference type="Proteomes" id="UP001523565">
    <property type="component" value="Unassembled WGS sequence"/>
</dbReference>
<reference evidence="2 3" key="1">
    <citation type="journal article" date="2022" name="Genome Biol. Evol.">
        <title>Host diet, physiology and behaviors set the stage for Lachnospiraceae cladogenesis.</title>
        <authorList>
            <person name="Vera-Ponce De Leon A."/>
            <person name="Schneider M."/>
            <person name="Jahnes B.C."/>
            <person name="Sadowski V."/>
            <person name="Camuy-Velez L.A."/>
            <person name="Duan J."/>
            <person name="Sabree Z.L."/>
        </authorList>
    </citation>
    <scope>NUCLEOTIDE SEQUENCE [LARGE SCALE GENOMIC DNA]</scope>
    <source>
        <strain evidence="2 3">PAL227</strain>
    </source>
</reference>
<organism evidence="2 3">
    <name type="scientific">Ohessyouella blattaphilus</name>
    <dbReference type="NCBI Taxonomy" id="2949333"/>
    <lineage>
        <taxon>Bacteria</taxon>
        <taxon>Bacillati</taxon>
        <taxon>Bacillota</taxon>
        <taxon>Clostridia</taxon>
        <taxon>Lachnospirales</taxon>
        <taxon>Lachnospiraceae</taxon>
        <taxon>Ohessyouella</taxon>
    </lineage>
</organism>
<feature type="domain" description="Glycosyltransferase 2-like" evidence="1">
    <location>
        <begin position="7"/>
        <end position="130"/>
    </location>
</feature>
<comment type="caution">
    <text evidence="2">The sequence shown here is derived from an EMBL/GenBank/DDBJ whole genome shotgun (WGS) entry which is preliminary data.</text>
</comment>
<dbReference type="RefSeq" id="WP_262070359.1">
    <property type="nucleotide sequence ID" value="NZ_JAMXOC010000040.1"/>
</dbReference>
<gene>
    <name evidence="2" type="ORF">NK118_14700</name>
</gene>
<evidence type="ECO:0000313" key="3">
    <source>
        <dbReference type="Proteomes" id="UP001523565"/>
    </source>
</evidence>
<name>A0ABT1ELW3_9FIRM</name>
<dbReference type="EC" id="2.4.-.-" evidence="2"/>
<evidence type="ECO:0000313" key="2">
    <source>
        <dbReference type="EMBL" id="MCP1111501.1"/>
    </source>
</evidence>
<dbReference type="InterPro" id="IPR029044">
    <property type="entry name" value="Nucleotide-diphossugar_trans"/>
</dbReference>
<protein>
    <submittedName>
        <fullName evidence="2">Glycosyltransferase</fullName>
        <ecNumber evidence="2">2.4.-.-</ecNumber>
    </submittedName>
</protein>
<keyword evidence="3" id="KW-1185">Reference proteome</keyword>
<dbReference type="PANTHER" id="PTHR22916:SF3">
    <property type="entry name" value="UDP-GLCNAC:BETAGAL BETA-1,3-N-ACETYLGLUCOSAMINYLTRANSFERASE-LIKE PROTEIN 1"/>
    <property type="match status" value="1"/>
</dbReference>